<dbReference type="Pfam" id="PF12799">
    <property type="entry name" value="LRR_4"/>
    <property type="match status" value="1"/>
</dbReference>
<dbReference type="InterPro" id="IPR032675">
    <property type="entry name" value="LRR_dom_sf"/>
</dbReference>
<feature type="transmembrane region" description="Helical" evidence="3">
    <location>
        <begin position="67"/>
        <end position="85"/>
    </location>
</feature>
<evidence type="ECO:0000256" key="3">
    <source>
        <dbReference type="SAM" id="Phobius"/>
    </source>
</evidence>
<name>A0ABQ5NL73_9BACI</name>
<gene>
    <name evidence="4" type="ORF">LYSBPC_22400</name>
</gene>
<keyword evidence="1" id="KW-0433">Leucine-rich repeat</keyword>
<dbReference type="Gene3D" id="2.20.28.30">
    <property type="entry name" value="RNA polymerase ii, chain L"/>
    <property type="match status" value="1"/>
</dbReference>
<evidence type="ECO:0000256" key="1">
    <source>
        <dbReference type="ARBA" id="ARBA00022614"/>
    </source>
</evidence>
<comment type="caution">
    <text evidence="4">The sequence shown here is derived from an EMBL/GenBank/DDBJ whole genome shotgun (WGS) entry which is preliminary data.</text>
</comment>
<accession>A0ABQ5NL73</accession>
<evidence type="ECO:0000313" key="5">
    <source>
        <dbReference type="Proteomes" id="UP001065593"/>
    </source>
</evidence>
<dbReference type="RefSeq" id="WP_264988856.1">
    <property type="nucleotide sequence ID" value="NZ_BRZA01000002.1"/>
</dbReference>
<dbReference type="PROSITE" id="PS51450">
    <property type="entry name" value="LRR"/>
    <property type="match status" value="1"/>
</dbReference>
<dbReference type="SUPFAM" id="SSF52058">
    <property type="entry name" value="L domain-like"/>
    <property type="match status" value="2"/>
</dbReference>
<organism evidence="4 5">
    <name type="scientific">Lysinibacillus piscis</name>
    <dbReference type="NCBI Taxonomy" id="2518931"/>
    <lineage>
        <taxon>Bacteria</taxon>
        <taxon>Bacillati</taxon>
        <taxon>Bacillota</taxon>
        <taxon>Bacilli</taxon>
        <taxon>Bacillales</taxon>
        <taxon>Bacillaceae</taxon>
        <taxon>Lysinibacillus</taxon>
    </lineage>
</organism>
<protein>
    <recommendedName>
        <fullName evidence="6">Cell wall anchor protein</fullName>
    </recommendedName>
</protein>
<sequence length="622" mass="71485">MAFVKLTCPNCHGKLNYKEGQTLKCPYCETELLIKENKVYYINQTINHYYGDVPNQRASHAKPNLKALFLLPLIIVLALMVYFFFMDTKTNTDDKVQMAVRTMPESKALLFFLKDIFNKGDALPTEEEMATIRYFFAHKLEDQWHFEYSFDDPFSNKQVEIIDYTLMDKLLNKERIEQKDFEAFTGLTKLRLDDEYDIQQSEQLSFAHVKGLKSYSGAFNESFARIVEFIGDKSKITELSVQIRNNSELALLADFPNLQSLYITYVDESVTDFHILNQLKLTSFAINYIDDFHWLSALTNLQSLKITYTDATDFSALYALSQLRELTVVHAKNLKTLDFLQSMPNLQLLHLNSTSIPNLEPIRNKPSLTRLILESNTELSSLEAVGNLASLTELKISGYYEEDIPVIAAPNLKKADVKDVLLSKLQAPALQDLTIELTSKFDVTQLVKFPQLEQFSTFGSEELSNISTFNKMASLHTLKLNEPYLLEEANELFHLQYVKALTCASCSFSLVGEKPFVNQTLEHLTFTKPSFEINRGDWLHDSNKLMPYFQEMTALRSFTLQDSALQSLNFMEKWQQVEVLHLENNAISNIEPLVKLANLRKLYITGNPVQNRAMLDKAIFIY</sequence>
<proteinExistence type="predicted"/>
<keyword evidence="3" id="KW-0472">Membrane</keyword>
<keyword evidence="3" id="KW-1133">Transmembrane helix</keyword>
<keyword evidence="2" id="KW-0677">Repeat</keyword>
<dbReference type="InterPro" id="IPR001611">
    <property type="entry name" value="Leu-rich_rpt"/>
</dbReference>
<evidence type="ECO:0000256" key="2">
    <source>
        <dbReference type="ARBA" id="ARBA00022737"/>
    </source>
</evidence>
<dbReference type="Gene3D" id="3.80.10.10">
    <property type="entry name" value="Ribonuclease Inhibitor"/>
    <property type="match status" value="2"/>
</dbReference>
<dbReference type="Proteomes" id="UP001065593">
    <property type="component" value="Unassembled WGS sequence"/>
</dbReference>
<dbReference type="PANTHER" id="PTHR46652">
    <property type="entry name" value="LEUCINE-RICH REPEAT AND IQ DOMAIN-CONTAINING PROTEIN 1-RELATED"/>
    <property type="match status" value="1"/>
</dbReference>
<keyword evidence="5" id="KW-1185">Reference proteome</keyword>
<evidence type="ECO:0000313" key="4">
    <source>
        <dbReference type="EMBL" id="GLC89113.1"/>
    </source>
</evidence>
<keyword evidence="3" id="KW-0812">Transmembrane</keyword>
<dbReference type="PANTHER" id="PTHR46652:SF3">
    <property type="entry name" value="LEUCINE-RICH REPEAT-CONTAINING PROTEIN 9"/>
    <property type="match status" value="1"/>
</dbReference>
<dbReference type="InterPro" id="IPR025875">
    <property type="entry name" value="Leu-rich_rpt_4"/>
</dbReference>
<reference evidence="4" key="1">
    <citation type="submission" date="2022-08" db="EMBL/GenBank/DDBJ databases">
        <title>Draft genome sequence of Lysinibacillus sp. strain KH24.</title>
        <authorList>
            <person name="Kanbe H."/>
            <person name="Itoh H."/>
        </authorList>
    </citation>
    <scope>NUCLEOTIDE SEQUENCE</scope>
    <source>
        <strain evidence="4">KH24</strain>
    </source>
</reference>
<dbReference type="EMBL" id="BRZA01000002">
    <property type="protein sequence ID" value="GLC89113.1"/>
    <property type="molecule type" value="Genomic_DNA"/>
</dbReference>
<evidence type="ECO:0008006" key="6">
    <source>
        <dbReference type="Google" id="ProtNLM"/>
    </source>
</evidence>
<dbReference type="InterPro" id="IPR050836">
    <property type="entry name" value="SDS22/Internalin_LRR"/>
</dbReference>